<gene>
    <name evidence="1" type="ORF">WS72_13905</name>
</gene>
<protein>
    <submittedName>
        <fullName evidence="1">Uncharacterized protein</fullName>
    </submittedName>
</protein>
<dbReference type="Proteomes" id="UP000070255">
    <property type="component" value="Unassembled WGS sequence"/>
</dbReference>
<reference evidence="1 2" key="1">
    <citation type="submission" date="2015-11" db="EMBL/GenBank/DDBJ databases">
        <authorList>
            <person name="Sahl J."/>
            <person name="Wagner D."/>
            <person name="Keim P."/>
        </authorList>
    </citation>
    <scope>NUCLEOTIDE SEQUENCE [LARGE SCALE GENOMIC DNA]</scope>
    <source>
        <strain evidence="1 2">BDU18</strain>
    </source>
</reference>
<proteinExistence type="predicted"/>
<evidence type="ECO:0000313" key="1">
    <source>
        <dbReference type="EMBL" id="KWZ43845.1"/>
    </source>
</evidence>
<keyword evidence="2" id="KW-1185">Reference proteome</keyword>
<accession>A0ABR5TG08</accession>
<comment type="caution">
    <text evidence="1">The sequence shown here is derived from an EMBL/GenBank/DDBJ whole genome shotgun (WGS) entry which is preliminary data.</text>
</comment>
<dbReference type="EMBL" id="LNJQ01000001">
    <property type="protein sequence ID" value="KWZ43845.1"/>
    <property type="molecule type" value="Genomic_DNA"/>
</dbReference>
<name>A0ABR5TG08_9BURK</name>
<evidence type="ECO:0000313" key="2">
    <source>
        <dbReference type="Proteomes" id="UP000070255"/>
    </source>
</evidence>
<organism evidence="1 2">
    <name type="scientific">Burkholderia savannae</name>
    <dbReference type="NCBI Taxonomy" id="1637837"/>
    <lineage>
        <taxon>Bacteria</taxon>
        <taxon>Pseudomonadati</taxon>
        <taxon>Pseudomonadota</taxon>
        <taxon>Betaproteobacteria</taxon>
        <taxon>Burkholderiales</taxon>
        <taxon>Burkholderiaceae</taxon>
        <taxon>Burkholderia</taxon>
        <taxon>pseudomallei group</taxon>
    </lineage>
</organism>
<sequence length="76" mass="8082">MSAFRAAPGAARKRRGRARMRLPCAPLFFRVVASVRRARGHGAKSTVFARAGARAAPFHPTIPGVTCNGGQPHADM</sequence>